<proteinExistence type="predicted"/>
<gene>
    <name evidence="2" type="ORF">EJP67_13220</name>
</gene>
<dbReference type="GO" id="GO:0016491">
    <property type="term" value="F:oxidoreductase activity"/>
    <property type="evidence" value="ECO:0007669"/>
    <property type="project" value="InterPro"/>
</dbReference>
<evidence type="ECO:0000256" key="1">
    <source>
        <dbReference type="SAM" id="Phobius"/>
    </source>
</evidence>
<dbReference type="AlphaFoldDB" id="A0A3S0XFB8"/>
<accession>A0A3S0XFB8</accession>
<dbReference type="NCBIfam" id="NF047509">
    <property type="entry name" value="Rv3131_FMN_oxido"/>
    <property type="match status" value="1"/>
</dbReference>
<keyword evidence="1" id="KW-0812">Transmembrane</keyword>
<organism evidence="2 3">
    <name type="scientific">Variovorax guangxiensis</name>
    <dbReference type="NCBI Taxonomy" id="1775474"/>
    <lineage>
        <taxon>Bacteria</taxon>
        <taxon>Pseudomonadati</taxon>
        <taxon>Pseudomonadota</taxon>
        <taxon>Betaproteobacteria</taxon>
        <taxon>Burkholderiales</taxon>
        <taxon>Comamonadaceae</taxon>
        <taxon>Variovorax</taxon>
    </lineage>
</organism>
<reference evidence="2 3" key="1">
    <citation type="submission" date="2018-12" db="EMBL/GenBank/DDBJ databases">
        <title>The genome sequences of Variovorax guangxiensis DSM 27352.</title>
        <authorList>
            <person name="Gao J."/>
            <person name="Sun J."/>
        </authorList>
    </citation>
    <scope>NUCLEOTIDE SEQUENCE [LARGE SCALE GENOMIC DNA]</scope>
    <source>
        <strain evidence="2 3">DSM 27352</strain>
    </source>
</reference>
<keyword evidence="1" id="KW-1133">Transmembrane helix</keyword>
<evidence type="ECO:0000313" key="3">
    <source>
        <dbReference type="Proteomes" id="UP000281118"/>
    </source>
</evidence>
<sequence length="406" mass="44460">MLTGGPLSIIRAMDERRNFVRLLGGGVVVAAGAAALATWWLNSEVPAAALEIWNGPGDEPDLRKRAVAYAVTAPTAYNRQPWLVDLREPDAIVVYCDRERVQPETDPFGRQVLIGHGAFIELLVMALAQHGLQASVQLWPQGELSGEPLRWPHIPVARLRLAGGGVPDPLFAQVLRRRTPKQRFDLTRPVSADILQGLASMVPTGGMVSSAGTVDMARVLPLRKLCAEAARVELTTPGTAMENLRLLRVGPQEILAHRDGFSLNDPALRIAVALGQFDRRTPASEQSLSFRQTLQLFEDQANTAMGFIWLSTRGNSRTEQIAAGRAYVRQQLRATDLGLGMHPMSQPLEEFAEMAPHHAAVHDMLLGTALPRDRRSPTVQMMCRLGYPMAPVPPAPRRPLADFMTA</sequence>
<dbReference type="EMBL" id="RXFT01000005">
    <property type="protein sequence ID" value="RUR68018.1"/>
    <property type="molecule type" value="Genomic_DNA"/>
</dbReference>
<dbReference type="Gene3D" id="3.40.109.10">
    <property type="entry name" value="NADH Oxidase"/>
    <property type="match status" value="1"/>
</dbReference>
<feature type="transmembrane region" description="Helical" evidence="1">
    <location>
        <begin position="20"/>
        <end position="41"/>
    </location>
</feature>
<dbReference type="OrthoDB" id="272552at2"/>
<comment type="caution">
    <text evidence="2">The sequence shown here is derived from an EMBL/GenBank/DDBJ whole genome shotgun (WGS) entry which is preliminary data.</text>
</comment>
<protein>
    <submittedName>
        <fullName evidence="2">Twin-arginine translocation pathway signal protein</fullName>
    </submittedName>
</protein>
<evidence type="ECO:0000313" key="2">
    <source>
        <dbReference type="EMBL" id="RUR68018.1"/>
    </source>
</evidence>
<keyword evidence="1" id="KW-0472">Membrane</keyword>
<dbReference type="InterPro" id="IPR000415">
    <property type="entry name" value="Nitroreductase-like"/>
</dbReference>
<dbReference type="SUPFAM" id="SSF55469">
    <property type="entry name" value="FMN-dependent nitroreductase-like"/>
    <property type="match status" value="1"/>
</dbReference>
<dbReference type="Proteomes" id="UP000281118">
    <property type="component" value="Unassembled WGS sequence"/>
</dbReference>
<name>A0A3S0XFB8_9BURK</name>